<feature type="compositionally biased region" description="Basic and acidic residues" evidence="1">
    <location>
        <begin position="240"/>
        <end position="254"/>
    </location>
</feature>
<keyword evidence="3" id="KW-1185">Reference proteome</keyword>
<evidence type="ECO:0000313" key="2">
    <source>
        <dbReference type="EMBL" id="NKI90164.1"/>
    </source>
</evidence>
<evidence type="ECO:0000256" key="1">
    <source>
        <dbReference type="SAM" id="MobiDB-lite"/>
    </source>
</evidence>
<feature type="region of interest" description="Disordered" evidence="1">
    <location>
        <begin position="198"/>
        <end position="254"/>
    </location>
</feature>
<protein>
    <submittedName>
        <fullName evidence="2">Uncharacterized protein</fullName>
    </submittedName>
</protein>
<dbReference type="RefSeq" id="WP_235955532.1">
    <property type="nucleotide sequence ID" value="NZ_JAAVTK010000008.1"/>
</dbReference>
<comment type="caution">
    <text evidence="2">The sequence shown here is derived from an EMBL/GenBank/DDBJ whole genome shotgun (WGS) entry which is preliminary data.</text>
</comment>
<dbReference type="EMBL" id="JAAVTK010000008">
    <property type="protein sequence ID" value="NKI90164.1"/>
    <property type="molecule type" value="Genomic_DNA"/>
</dbReference>
<dbReference type="Proteomes" id="UP000717634">
    <property type="component" value="Unassembled WGS sequence"/>
</dbReference>
<feature type="compositionally biased region" description="Basic and acidic residues" evidence="1">
    <location>
        <begin position="206"/>
        <end position="226"/>
    </location>
</feature>
<gene>
    <name evidence="2" type="ORF">HBN54_002764</name>
</gene>
<reference evidence="2 3" key="1">
    <citation type="submission" date="2020-03" db="EMBL/GenBank/DDBJ databases">
        <title>Genomic Encyclopedia of Type Strains, Phase IV (KMG-V): Genome sequencing to study the core and pangenomes of soil and plant-associated prokaryotes.</title>
        <authorList>
            <person name="Whitman W."/>
        </authorList>
    </citation>
    <scope>NUCLEOTIDE SEQUENCE [LARGE SCALE GENOMIC DNA]</scope>
    <source>
        <strain evidence="2 3">1B</strain>
    </source>
</reference>
<organism evidence="2 3">
    <name type="scientific">Hymenobacter artigasi</name>
    <dbReference type="NCBI Taxonomy" id="2719616"/>
    <lineage>
        <taxon>Bacteria</taxon>
        <taxon>Pseudomonadati</taxon>
        <taxon>Bacteroidota</taxon>
        <taxon>Cytophagia</taxon>
        <taxon>Cytophagales</taxon>
        <taxon>Hymenobacteraceae</taxon>
        <taxon>Hymenobacter</taxon>
    </lineage>
</organism>
<name>A0ABX1HJT5_9BACT</name>
<accession>A0ABX1HJT5</accession>
<sequence>MLELATGPSTIRELASTASPEARALLAEVSIGLTVAQATAAPKLFQLRHRLGEAVLIKLLVVVLRAFIDSLRVPDKPDAADILELADTLAHTYTHDSLKDIILALKEARTLGTKFYQAMDVSTLYRLIQEYFTRKASYLENRHLDQKATGTSQQAADVKLLGEAAPRMLENVAQQIPADHPNAEGLRQKLTITKARARRGLITPEEAERQRAEARQATERKPRPDWKANPGAQKLIDKRHRAEDARLMEKYRPE</sequence>
<evidence type="ECO:0000313" key="3">
    <source>
        <dbReference type="Proteomes" id="UP000717634"/>
    </source>
</evidence>
<proteinExistence type="predicted"/>